<evidence type="ECO:0000259" key="3">
    <source>
        <dbReference type="SMART" id="SM00062"/>
    </source>
</evidence>
<dbReference type="Pfam" id="PF00497">
    <property type="entry name" value="SBP_bac_3"/>
    <property type="match status" value="2"/>
</dbReference>
<dbReference type="EMBL" id="JAJEQN010000036">
    <property type="protein sequence ID" value="MCC2222469.1"/>
    <property type="molecule type" value="Genomic_DNA"/>
</dbReference>
<dbReference type="AlphaFoldDB" id="A0AAE3E659"/>
<evidence type="ECO:0000256" key="1">
    <source>
        <dbReference type="ARBA" id="ARBA00022729"/>
    </source>
</evidence>
<keyword evidence="1 2" id="KW-0732">Signal</keyword>
<sequence>MKKMTMKKYVVTVCQEVKYMIVCAALLLAFFTTVNAAEKEAPEKIIRVGTLGDTFNYVTENGMRKGYSYELLETLAGYTGWKFEYVACNWNDSIEKLQNGEIDILGDIAYTEERTDRMLFSDGPMGIEKYYLYADFLSDDISSADFKTLNGKRIGVLIGAKPEAMLNEWELKNGLKTIHINIKSKEDTLAKLENGEIDCFISLEEPFWADKDVSIITRIGKSNIYFAINKDHPEIKKELDLVMHQLEEERPFYMSDLYRQYFSSDYTPVLSSEEKSWLEEHGAIRMGFLANDVGASVMDPSSGTLTGAITDYVQYAVECLGKQELTFTLMGYNSYEEEIEALKAGEIDMIFHFYQHPNVMEKYHFACTNTTWTYNLVAVTNKPHFNENDEKRVAIQKDSLSFMEHIEYYYPHWKILEYNTDKEMAEAVKSGEADFFISSVTLASKYSRDPSFYSVPLLYSEKAAFAVKSGNRNLLAILNKTLKAMPNNMLTSSLARYENNSRKMGCGQFLDLMSKDVRRKK</sequence>
<evidence type="ECO:0000313" key="5">
    <source>
        <dbReference type="Proteomes" id="UP001198200"/>
    </source>
</evidence>
<proteinExistence type="predicted"/>
<reference evidence="4 5" key="1">
    <citation type="submission" date="2021-10" db="EMBL/GenBank/DDBJ databases">
        <title>Anaerobic single-cell dispensing facilitates the cultivation of human gut bacteria.</title>
        <authorList>
            <person name="Afrizal A."/>
        </authorList>
    </citation>
    <scope>NUCLEOTIDE SEQUENCE [LARGE SCALE GENOMIC DNA]</scope>
    <source>
        <strain evidence="4 5">CLA-AA-H224</strain>
    </source>
</reference>
<dbReference type="Gene3D" id="3.40.190.10">
    <property type="entry name" value="Periplasmic binding protein-like II"/>
    <property type="match status" value="4"/>
</dbReference>
<evidence type="ECO:0000256" key="2">
    <source>
        <dbReference type="SAM" id="SignalP"/>
    </source>
</evidence>
<protein>
    <submittedName>
        <fullName evidence="4">Transporter substrate-binding domain-containing protein</fullName>
    </submittedName>
</protein>
<comment type="caution">
    <text evidence="4">The sequence shown here is derived from an EMBL/GenBank/DDBJ whole genome shotgun (WGS) entry which is preliminary data.</text>
</comment>
<dbReference type="SMART" id="SM00062">
    <property type="entry name" value="PBPb"/>
    <property type="match status" value="2"/>
</dbReference>
<feature type="domain" description="Solute-binding protein family 3/N-terminal" evidence="3">
    <location>
        <begin position="45"/>
        <end position="265"/>
    </location>
</feature>
<name>A0AAE3E659_9FIRM</name>
<dbReference type="RefSeq" id="WP_308732172.1">
    <property type="nucleotide sequence ID" value="NZ_JAJEQN010000036.1"/>
</dbReference>
<feature type="signal peptide" evidence="2">
    <location>
        <begin position="1"/>
        <end position="36"/>
    </location>
</feature>
<feature type="domain" description="Solute-binding protein family 3/N-terminal" evidence="3">
    <location>
        <begin position="283"/>
        <end position="501"/>
    </location>
</feature>
<dbReference type="Proteomes" id="UP001198200">
    <property type="component" value="Unassembled WGS sequence"/>
</dbReference>
<dbReference type="SUPFAM" id="SSF53850">
    <property type="entry name" value="Periplasmic binding protein-like II"/>
    <property type="match status" value="2"/>
</dbReference>
<evidence type="ECO:0000313" key="4">
    <source>
        <dbReference type="EMBL" id="MCC2222469.1"/>
    </source>
</evidence>
<dbReference type="PANTHER" id="PTHR35936:SF19">
    <property type="entry name" value="AMINO-ACID-BINDING PROTEIN YXEM-RELATED"/>
    <property type="match status" value="1"/>
</dbReference>
<accession>A0AAE3E659</accession>
<dbReference type="PANTHER" id="PTHR35936">
    <property type="entry name" value="MEMBRANE-BOUND LYTIC MUREIN TRANSGLYCOSYLASE F"/>
    <property type="match status" value="1"/>
</dbReference>
<organism evidence="4 5">
    <name type="scientific">Anthropogastromicrobium aceti</name>
    <dbReference type="NCBI Taxonomy" id="2981768"/>
    <lineage>
        <taxon>Bacteria</taxon>
        <taxon>Bacillati</taxon>
        <taxon>Bacillota</taxon>
        <taxon>Clostridia</taxon>
        <taxon>Lachnospirales</taxon>
        <taxon>Lachnospiraceae</taxon>
        <taxon>Anthropogastromicrobium</taxon>
    </lineage>
</organism>
<keyword evidence="5" id="KW-1185">Reference proteome</keyword>
<feature type="chain" id="PRO_5041966147" evidence="2">
    <location>
        <begin position="37"/>
        <end position="521"/>
    </location>
</feature>
<dbReference type="InterPro" id="IPR001638">
    <property type="entry name" value="Solute-binding_3/MltF_N"/>
</dbReference>
<gene>
    <name evidence="4" type="ORF">LKD48_12640</name>
</gene>